<accession>A0A2M8CAG2</accession>
<dbReference type="EMBL" id="PFIP01000059">
    <property type="protein sequence ID" value="PIX34602.1"/>
    <property type="molecule type" value="Genomic_DNA"/>
</dbReference>
<evidence type="ECO:0000313" key="5">
    <source>
        <dbReference type="Proteomes" id="UP000228560"/>
    </source>
</evidence>
<gene>
    <name evidence="1" type="ORF">AUK42_00570</name>
    <name evidence="3" type="ORF">CO097_06200</name>
    <name evidence="2" type="ORF">COZ58_03370</name>
</gene>
<name>A0A1J5GRG3_9BACT</name>
<evidence type="ECO:0000313" key="4">
    <source>
        <dbReference type="Proteomes" id="UP000182763"/>
    </source>
</evidence>
<organism evidence="1 4">
    <name type="scientific">Candidatus Infernicultor aquiphilus</name>
    <dbReference type="NCBI Taxonomy" id="1805029"/>
    <lineage>
        <taxon>Bacteria</taxon>
        <taxon>Pseudomonadati</taxon>
        <taxon>Atribacterota</taxon>
        <taxon>Candidatus Phoenicimicrobiia</taxon>
        <taxon>Candidatus Pheonicimicrobiales</taxon>
        <taxon>Candidatus Phoenicimicrobiaceae</taxon>
        <taxon>Candidatus Infernicultor</taxon>
    </lineage>
</organism>
<dbReference type="Proteomes" id="UP000228560">
    <property type="component" value="Unassembled WGS sequence"/>
</dbReference>
<evidence type="ECO:0000313" key="6">
    <source>
        <dbReference type="Proteomes" id="UP000231493"/>
    </source>
</evidence>
<reference evidence="1 4" key="1">
    <citation type="journal article" date="2016" name="Environ. Microbiol.">
        <title>Genomic resolution of a cold subsurface aquifer community provides metabolic insights for novel microbes adapted to high CO concentrations.</title>
        <authorList>
            <person name="Probst A.J."/>
            <person name="Castelle C.J."/>
            <person name="Singh A."/>
            <person name="Brown C.T."/>
            <person name="Anantharaman K."/>
            <person name="Sharon I."/>
            <person name="Hug L.A."/>
            <person name="Burstein D."/>
            <person name="Emerson J.B."/>
            <person name="Thomas B.C."/>
            <person name="Banfield J.F."/>
        </authorList>
    </citation>
    <scope>NUCLEOTIDE SEQUENCE [LARGE SCALE GENOMIC DNA]</scope>
    <source>
        <strain evidence="1">CG2_30_33_13</strain>
    </source>
</reference>
<dbReference type="AlphaFoldDB" id="A0A1J5GRG3"/>
<accession>A0A2M7K8W9</accession>
<reference evidence="2" key="2">
    <citation type="submission" date="2017-09" db="EMBL/GenBank/DDBJ databases">
        <title>Depth-based differentiation of microbial function through sediment-hosted aquifers and enrichment of novel symbionts in the deep terrestrial subsurface.</title>
        <authorList>
            <person name="Probst A.J."/>
            <person name="Ladd B."/>
            <person name="Jarett J.K."/>
            <person name="Geller-Mcgrath D.E."/>
            <person name="Sieber C.M.K."/>
            <person name="Emerson J.B."/>
            <person name="Anantharaman K."/>
            <person name="Thomas B.C."/>
            <person name="Malmstrom R."/>
            <person name="Stieglmeier M."/>
            <person name="Klingl A."/>
            <person name="Woyke T."/>
            <person name="Ryan C.M."/>
            <person name="Banfield J.F."/>
        </authorList>
    </citation>
    <scope>NUCLEOTIDE SEQUENCE</scope>
    <source>
        <strain evidence="2">CG_4_8_14_3_um_filter_34_18</strain>
    </source>
</reference>
<reference evidence="5 6" key="3">
    <citation type="submission" date="2017-09" db="EMBL/GenBank/DDBJ databases">
        <title>Depth-based differentiation of microbial function through sediment-hosted aquifers and enrichment of novel symbionts in the deep terrestrial subsurface.</title>
        <authorList>
            <person name="Probst A.J."/>
            <person name="Ladd B."/>
            <person name="Jarett J.K."/>
            <person name="Geller-Mcgrath D.E."/>
            <person name="Sieber C.M."/>
            <person name="Emerson J.B."/>
            <person name="Anantharaman K."/>
            <person name="Thomas B.C."/>
            <person name="Malmstrom R."/>
            <person name="Stieglmeier M."/>
            <person name="Klingl A."/>
            <person name="Woyke T."/>
            <person name="Ryan C.M."/>
            <person name="Banfield J.F."/>
        </authorList>
    </citation>
    <scope>NUCLEOTIDE SEQUENCE [LARGE SCALE GENOMIC DNA]</scope>
    <source>
        <strain evidence="3">CG_4_9_14_3_um_filter_33_16</strain>
    </source>
</reference>
<protein>
    <submittedName>
        <fullName evidence="1">Uncharacterized protein</fullName>
    </submittedName>
</protein>
<accession>A0A1J5GRG3</accession>
<comment type="caution">
    <text evidence="1">The sequence shown here is derived from an EMBL/GenBank/DDBJ whole genome shotgun (WGS) entry which is preliminary data.</text>
</comment>
<dbReference type="Proteomes" id="UP000231493">
    <property type="component" value="Unassembled WGS sequence"/>
</dbReference>
<evidence type="ECO:0000313" key="2">
    <source>
        <dbReference type="EMBL" id="PIX34602.1"/>
    </source>
</evidence>
<proteinExistence type="predicted"/>
<sequence>MIEDFNRLPLDDKEYAAEVIKKQLIEAKRLAIAKRAKEAMANLRKGNSKIGNIKELYKDLESD</sequence>
<dbReference type="EMBL" id="PFTV01000156">
    <property type="protein sequence ID" value="PJB56057.1"/>
    <property type="molecule type" value="Genomic_DNA"/>
</dbReference>
<dbReference type="EMBL" id="MNYY01000013">
    <property type="protein sequence ID" value="OIP74852.1"/>
    <property type="molecule type" value="Genomic_DNA"/>
</dbReference>
<evidence type="ECO:0000313" key="1">
    <source>
        <dbReference type="EMBL" id="OIP74852.1"/>
    </source>
</evidence>
<dbReference type="Proteomes" id="UP000182763">
    <property type="component" value="Unassembled WGS sequence"/>
</dbReference>
<evidence type="ECO:0000313" key="3">
    <source>
        <dbReference type="EMBL" id="PJB56057.1"/>
    </source>
</evidence>